<evidence type="ECO:0000256" key="2">
    <source>
        <dbReference type="ARBA" id="ARBA00029447"/>
    </source>
</evidence>
<dbReference type="PANTHER" id="PTHR32089:SF112">
    <property type="entry name" value="LYSOZYME-LIKE PROTEIN-RELATED"/>
    <property type="match status" value="1"/>
</dbReference>
<evidence type="ECO:0000313" key="7">
    <source>
        <dbReference type="Proteomes" id="UP001143486"/>
    </source>
</evidence>
<feature type="compositionally biased region" description="Polar residues" evidence="4">
    <location>
        <begin position="10"/>
        <end position="25"/>
    </location>
</feature>
<evidence type="ECO:0000313" key="6">
    <source>
        <dbReference type="EMBL" id="GLK53018.1"/>
    </source>
</evidence>
<dbReference type="Pfam" id="PF13682">
    <property type="entry name" value="CZB"/>
    <property type="match status" value="1"/>
</dbReference>
<dbReference type="Gene3D" id="1.10.287.950">
    <property type="entry name" value="Methyl-accepting chemotaxis protein"/>
    <property type="match status" value="1"/>
</dbReference>
<sequence>MTASFREESVMTQAARKTSARTSGSSSVDDLQAFLRPDGWSVDEGKEVWAVLEPALESILDDFYADLRKQPELAEIFAPFEEGMAGIRKRQMAHWKGLLTDPPSLDFESRAIRIAEAHTRIGLPSHWYLAAYGRVILQAIPVLMSKHRHSPRKTQAALQAFIGRAFLDIGLAQEGYENGIRQRLEDRVNRDARLGNLRGVANTISSVNEMMLNMAVLQSSTQESTANSESISAAAEEMVASAEQIAQNSDAAADEAEETNTSLSRSVAAMGEVATSIAEIDRTSQDSASSLVELNDAAEQISGFLGVIQTISDQTNLLALNATIEAARAGDAGKGFAVVASEVKSLANQAAKATEDIAERITALKNGMSVIENAITSSRAAVERGRETIDGANSSIRTVGEQVSSVSQRMQEISTILQQQKSASAEISEKIAGVADRARSDSGRLGEMNTSLQASNDAFLANAQSWFRADCHRSLVQMAKIDHVFFKKRIVDIIVGRTTGKSGDLPTHHQCRLGKWYDTLDVASVRNHPAYKALEAPHARVHDIAREVLQAHEAGADKRAFERLADLETASQEVLHLLDTLAEALDTDLHDADSRSYARRAVEGVTGRFTSSEAAGEIVIRDISETGIGVAGPNLGEAGRAMQLEVNGQTVLGEIAWSNGQGAGIRILKGEVSL</sequence>
<dbReference type="Pfam" id="PF11563">
    <property type="entry name" value="Protoglobin"/>
    <property type="match status" value="1"/>
</dbReference>
<feature type="region of interest" description="Disordered" evidence="4">
    <location>
        <begin position="1"/>
        <end position="25"/>
    </location>
</feature>
<keyword evidence="1 3" id="KW-0807">Transducer</keyword>
<dbReference type="GO" id="GO:0004888">
    <property type="term" value="F:transmembrane signaling receptor activity"/>
    <property type="evidence" value="ECO:0007669"/>
    <property type="project" value="InterPro"/>
</dbReference>
<dbReference type="CDD" id="cd01068">
    <property type="entry name" value="globin_sensor"/>
    <property type="match status" value="1"/>
</dbReference>
<evidence type="ECO:0000256" key="3">
    <source>
        <dbReference type="PROSITE-ProRule" id="PRU00284"/>
    </source>
</evidence>
<dbReference type="SMART" id="SM00283">
    <property type="entry name" value="MA"/>
    <property type="match status" value="1"/>
</dbReference>
<dbReference type="GO" id="GO:0016020">
    <property type="term" value="C:membrane"/>
    <property type="evidence" value="ECO:0007669"/>
    <property type="project" value="InterPro"/>
</dbReference>
<dbReference type="SUPFAM" id="SSF46458">
    <property type="entry name" value="Globin-like"/>
    <property type="match status" value="1"/>
</dbReference>
<accession>A0A9W6IN27</accession>
<organism evidence="6 7">
    <name type="scientific">Maricaulis virginensis</name>
    <dbReference type="NCBI Taxonomy" id="144022"/>
    <lineage>
        <taxon>Bacteria</taxon>
        <taxon>Pseudomonadati</taxon>
        <taxon>Pseudomonadota</taxon>
        <taxon>Alphaproteobacteria</taxon>
        <taxon>Maricaulales</taxon>
        <taxon>Maricaulaceae</taxon>
        <taxon>Maricaulis</taxon>
    </lineage>
</organism>
<dbReference type="GO" id="GO:0006935">
    <property type="term" value="P:chemotaxis"/>
    <property type="evidence" value="ECO:0007669"/>
    <property type="project" value="InterPro"/>
</dbReference>
<evidence type="ECO:0000256" key="1">
    <source>
        <dbReference type="ARBA" id="ARBA00023224"/>
    </source>
</evidence>
<comment type="similarity">
    <text evidence="2">Belongs to the methyl-accepting chemotaxis (MCP) protein family.</text>
</comment>
<dbReference type="SUPFAM" id="SSF58104">
    <property type="entry name" value="Methyl-accepting chemotaxis protein (MCP) signaling domain"/>
    <property type="match status" value="1"/>
</dbReference>
<dbReference type="EMBL" id="BSFE01000007">
    <property type="protein sequence ID" value="GLK53018.1"/>
    <property type="molecule type" value="Genomic_DNA"/>
</dbReference>
<name>A0A9W6IN27_9PROT</name>
<dbReference type="PANTHER" id="PTHR32089">
    <property type="entry name" value="METHYL-ACCEPTING CHEMOTAXIS PROTEIN MCPB"/>
    <property type="match status" value="1"/>
</dbReference>
<dbReference type="GO" id="GO:0020037">
    <property type="term" value="F:heme binding"/>
    <property type="evidence" value="ECO:0007669"/>
    <property type="project" value="InterPro"/>
</dbReference>
<feature type="region of interest" description="Disordered" evidence="4">
    <location>
        <begin position="243"/>
        <end position="264"/>
    </location>
</feature>
<dbReference type="PROSITE" id="PS50111">
    <property type="entry name" value="CHEMOTAXIS_TRANSDUC_2"/>
    <property type="match status" value="1"/>
</dbReference>
<gene>
    <name evidence="6" type="ORF">GCM10017621_25260</name>
</gene>
<dbReference type="GO" id="GO:0007165">
    <property type="term" value="P:signal transduction"/>
    <property type="evidence" value="ECO:0007669"/>
    <property type="project" value="UniProtKB-KW"/>
</dbReference>
<protein>
    <recommendedName>
        <fullName evidence="5">Methyl-accepting transducer domain-containing protein</fullName>
    </recommendedName>
</protein>
<dbReference type="InterPro" id="IPR009050">
    <property type="entry name" value="Globin-like_sf"/>
</dbReference>
<proteinExistence type="inferred from homology"/>
<evidence type="ECO:0000259" key="5">
    <source>
        <dbReference type="PROSITE" id="PS50111"/>
    </source>
</evidence>
<dbReference type="PRINTS" id="PR00260">
    <property type="entry name" value="CHEMTRNSDUCR"/>
</dbReference>
<dbReference type="Gene3D" id="1.20.120.30">
    <property type="entry name" value="Aspartate receptor, ligand-binding domain"/>
    <property type="match status" value="1"/>
</dbReference>
<reference evidence="6" key="2">
    <citation type="submission" date="2023-01" db="EMBL/GenBank/DDBJ databases">
        <authorList>
            <person name="Sun Q."/>
            <person name="Evtushenko L."/>
        </authorList>
    </citation>
    <scope>NUCLEOTIDE SEQUENCE</scope>
    <source>
        <strain evidence="6">VKM B-1513</strain>
    </source>
</reference>
<keyword evidence="7" id="KW-1185">Reference proteome</keyword>
<dbReference type="Gene3D" id="1.10.490.10">
    <property type="entry name" value="Globins"/>
    <property type="match status" value="1"/>
</dbReference>
<dbReference type="Proteomes" id="UP001143486">
    <property type="component" value="Unassembled WGS sequence"/>
</dbReference>
<dbReference type="InterPro" id="IPR039379">
    <property type="entry name" value="Protoglobin_sensor_dom"/>
</dbReference>
<dbReference type="InterPro" id="IPR044398">
    <property type="entry name" value="Globin-sensor_dom"/>
</dbReference>
<reference evidence="6" key="1">
    <citation type="journal article" date="2014" name="Int. J. Syst. Evol. Microbiol.">
        <title>Complete genome sequence of Corynebacterium casei LMG S-19264T (=DSM 44701T), isolated from a smear-ripened cheese.</title>
        <authorList>
            <consortium name="US DOE Joint Genome Institute (JGI-PGF)"/>
            <person name="Walter F."/>
            <person name="Albersmeier A."/>
            <person name="Kalinowski J."/>
            <person name="Ruckert C."/>
        </authorList>
    </citation>
    <scope>NUCLEOTIDE SEQUENCE</scope>
    <source>
        <strain evidence="6">VKM B-1513</strain>
    </source>
</reference>
<dbReference type="InterPro" id="IPR004090">
    <property type="entry name" value="Chemotax_Me-accpt_rcpt"/>
</dbReference>
<feature type="domain" description="Methyl-accepting transducer" evidence="5">
    <location>
        <begin position="199"/>
        <end position="435"/>
    </location>
</feature>
<dbReference type="InterPro" id="IPR025991">
    <property type="entry name" value="Chemoreceptor_zinc-bind_dom"/>
</dbReference>
<dbReference type="Pfam" id="PF00015">
    <property type="entry name" value="MCPsignal"/>
    <property type="match status" value="1"/>
</dbReference>
<dbReference type="InterPro" id="IPR012292">
    <property type="entry name" value="Globin/Proto"/>
</dbReference>
<comment type="caution">
    <text evidence="6">The sequence shown here is derived from an EMBL/GenBank/DDBJ whole genome shotgun (WGS) entry which is preliminary data.</text>
</comment>
<dbReference type="GO" id="GO:0019825">
    <property type="term" value="F:oxygen binding"/>
    <property type="evidence" value="ECO:0007669"/>
    <property type="project" value="InterPro"/>
</dbReference>
<dbReference type="InterPro" id="IPR004089">
    <property type="entry name" value="MCPsignal_dom"/>
</dbReference>
<evidence type="ECO:0000256" key="4">
    <source>
        <dbReference type="SAM" id="MobiDB-lite"/>
    </source>
</evidence>
<dbReference type="AlphaFoldDB" id="A0A9W6IN27"/>